<dbReference type="PANTHER" id="PTHR11669:SF8">
    <property type="entry name" value="DNA POLYMERASE III SUBUNIT DELTA"/>
    <property type="match status" value="1"/>
</dbReference>
<dbReference type="InterPro" id="IPR027417">
    <property type="entry name" value="P-loop_NTPase"/>
</dbReference>
<dbReference type="NCBIfam" id="NF005638">
    <property type="entry name" value="PRK07399.1"/>
    <property type="match status" value="1"/>
</dbReference>
<organism evidence="1 2">
    <name type="scientific">Limnospira platensis NIES-46</name>
    <dbReference type="NCBI Taxonomy" id="1236695"/>
    <lineage>
        <taxon>Bacteria</taxon>
        <taxon>Bacillati</taxon>
        <taxon>Cyanobacteriota</taxon>
        <taxon>Cyanophyceae</taxon>
        <taxon>Oscillatoriophycideae</taxon>
        <taxon>Oscillatoriales</taxon>
        <taxon>Sirenicapillariaceae</taxon>
        <taxon>Limnospira</taxon>
    </lineage>
</organism>
<name>A0A5M3T852_LIMPL</name>
<gene>
    <name evidence="1" type="primary">holB</name>
    <name evidence="1" type="ORF">NIES46_21130</name>
</gene>
<dbReference type="InterPro" id="IPR050238">
    <property type="entry name" value="DNA_Rep/Repair_Clamp_Loader"/>
</dbReference>
<sequence>MMDAFSDLIGQAQAVELLSRVIAQNRIAPAYLFVGIPGVGRSLAARFFIELLLQPTRKNLVNSSEEDAHKQSIKHRVEMRNHPDLLWVEPTYLHQGKLLSAVEAAAAGLKRRAPPQIRLEQVREISQFVSRPALESLRSVVVLEAAETMAEGAANGLLKTLEEPGKSVLILIAPSVDSLLSTLVSRCAKIPFFRLSNTDIIQILNQTGYGEICRHPDIIAMAQGSPGQAIACWEQLQTISPELLAKVKKPPQSLRESLELAAEISRSLDTQAQLWLVDYLQHSYWEQYHNHGVNGNNSLPPIPGLLHQLEQAKKHLLAYVQPRLVWECTLMAIANI</sequence>
<dbReference type="Pfam" id="PF13177">
    <property type="entry name" value="DNA_pol3_delta2"/>
    <property type="match status" value="1"/>
</dbReference>
<evidence type="ECO:0000313" key="2">
    <source>
        <dbReference type="Proteomes" id="UP000326169"/>
    </source>
</evidence>
<dbReference type="Proteomes" id="UP000326169">
    <property type="component" value="Unassembled WGS sequence"/>
</dbReference>
<accession>A0A5M3T852</accession>
<reference evidence="1 2" key="1">
    <citation type="journal article" date="2019" name="J Genomics">
        <title>The Draft Genome of a Hydrogen-producing Cyanobacterium, Arthrospira platensis NIES-46.</title>
        <authorList>
            <person name="Suzuki S."/>
            <person name="Yamaguchi H."/>
            <person name="Kawachi M."/>
        </authorList>
    </citation>
    <scope>NUCLEOTIDE SEQUENCE [LARGE SCALE GENOMIC DNA]</scope>
    <source>
        <strain evidence="1 2">NIES-46</strain>
    </source>
</reference>
<keyword evidence="2" id="KW-1185">Reference proteome</keyword>
<comment type="caution">
    <text evidence="1">The sequence shown here is derived from an EMBL/GenBank/DDBJ whole genome shotgun (WGS) entry which is preliminary data.</text>
</comment>
<proteinExistence type="predicted"/>
<protein>
    <submittedName>
        <fullName evidence="1">DNA polymerase III delta prime subunit</fullName>
    </submittedName>
</protein>
<dbReference type="PANTHER" id="PTHR11669">
    <property type="entry name" value="REPLICATION FACTOR C / DNA POLYMERASE III GAMMA-TAU SUBUNIT"/>
    <property type="match status" value="1"/>
</dbReference>
<evidence type="ECO:0000313" key="1">
    <source>
        <dbReference type="EMBL" id="GCE94061.1"/>
    </source>
</evidence>
<dbReference type="Gene3D" id="3.40.50.300">
    <property type="entry name" value="P-loop containing nucleotide triphosphate hydrolases"/>
    <property type="match status" value="1"/>
</dbReference>
<dbReference type="EMBL" id="BIMW01000089">
    <property type="protein sequence ID" value="GCE94061.1"/>
    <property type="molecule type" value="Genomic_DNA"/>
</dbReference>
<dbReference type="SUPFAM" id="SSF52540">
    <property type="entry name" value="P-loop containing nucleoside triphosphate hydrolases"/>
    <property type="match status" value="1"/>
</dbReference>